<evidence type="ECO:0000313" key="4">
    <source>
        <dbReference type="Proteomes" id="UP000195402"/>
    </source>
</evidence>
<organism evidence="3 4">
    <name type="scientific">Macleaya cordata</name>
    <name type="common">Five-seeded plume-poppy</name>
    <name type="synonym">Bocconia cordata</name>
    <dbReference type="NCBI Taxonomy" id="56857"/>
    <lineage>
        <taxon>Eukaryota</taxon>
        <taxon>Viridiplantae</taxon>
        <taxon>Streptophyta</taxon>
        <taxon>Embryophyta</taxon>
        <taxon>Tracheophyta</taxon>
        <taxon>Spermatophyta</taxon>
        <taxon>Magnoliopsida</taxon>
        <taxon>Ranunculales</taxon>
        <taxon>Papaveraceae</taxon>
        <taxon>Papaveroideae</taxon>
        <taxon>Macleaya</taxon>
    </lineage>
</organism>
<evidence type="ECO:0000313" key="3">
    <source>
        <dbReference type="EMBL" id="OVA09422.1"/>
    </source>
</evidence>
<evidence type="ECO:0000256" key="1">
    <source>
        <dbReference type="SAM" id="MobiDB-lite"/>
    </source>
</evidence>
<protein>
    <recommendedName>
        <fullName evidence="2">DUF4378 domain-containing protein</fullName>
    </recommendedName>
</protein>
<dbReference type="PANTHER" id="PTHR37613:SF4">
    <property type="entry name" value="DUF4378 DOMAIN-CONTAINING PROTEIN"/>
    <property type="match status" value="1"/>
</dbReference>
<comment type="caution">
    <text evidence="3">The sequence shown here is derived from an EMBL/GenBank/DDBJ whole genome shotgun (WGS) entry which is preliminary data.</text>
</comment>
<sequence length="420" mass="47599">MASSSSLPKTTQVKRLSELLQEQQEPFHLDVYLLERGYSKKKLNFDGTVGCCPPENPPSGKDLKRLASYSSKRRKGNQNYPNILRSVLNKLTSVYDNRKSSRNFNSRTNDHGKYHVSKMSSSTNGRNYQVAELDRFSSASSMTLFDSCSESDGEEFSHQTFQENPISSSPADTYKPNLELHNLLEQEGTTGRTNQWGCMEDSSKQHSPVSVLEELPFDEIVQSSSRTSYKKKIKSTNSSLILPKKITDDESIFSASLWELLVHALIEKQGFCGGITEVVQQEELILGSTANSSQFFKTKRVLEQTKQLLFDCVREAVENNHERNSGKRIRMRRNVHEMLGGEDVGKIICEQICLWGKQSGNITNITQIISSDFCVSTEEWMSETQPQIRENIGVEIGDAILEEIKNEIVTDMIEYFELKT</sequence>
<dbReference type="OrthoDB" id="691329at2759"/>
<dbReference type="EMBL" id="MVGT01002081">
    <property type="protein sequence ID" value="OVA09422.1"/>
    <property type="molecule type" value="Genomic_DNA"/>
</dbReference>
<accession>A0A200QG58</accession>
<dbReference type="PANTHER" id="PTHR37613">
    <property type="entry name" value="DUF4378 DOMAIN PROTEIN"/>
    <property type="match status" value="1"/>
</dbReference>
<feature type="region of interest" description="Disordered" evidence="1">
    <location>
        <begin position="99"/>
        <end position="123"/>
    </location>
</feature>
<dbReference type="OMA" id="QFMGPLQ"/>
<feature type="domain" description="DUF4378" evidence="2">
    <location>
        <begin position="300"/>
        <end position="404"/>
    </location>
</feature>
<dbReference type="InterPro" id="IPR025486">
    <property type="entry name" value="DUF4378"/>
</dbReference>
<dbReference type="InParanoid" id="A0A200QG58"/>
<gene>
    <name evidence="3" type="ORF">BVC80_8747g9</name>
</gene>
<dbReference type="Pfam" id="PF14309">
    <property type="entry name" value="DUF4378"/>
    <property type="match status" value="1"/>
</dbReference>
<reference evidence="3 4" key="1">
    <citation type="journal article" date="2017" name="Mol. Plant">
        <title>The Genome of Medicinal Plant Macleaya cordata Provides New Insights into Benzylisoquinoline Alkaloids Metabolism.</title>
        <authorList>
            <person name="Liu X."/>
            <person name="Liu Y."/>
            <person name="Huang P."/>
            <person name="Ma Y."/>
            <person name="Qing Z."/>
            <person name="Tang Q."/>
            <person name="Cao H."/>
            <person name="Cheng P."/>
            <person name="Zheng Y."/>
            <person name="Yuan Z."/>
            <person name="Zhou Y."/>
            <person name="Liu J."/>
            <person name="Tang Z."/>
            <person name="Zhuo Y."/>
            <person name="Zhang Y."/>
            <person name="Yu L."/>
            <person name="Huang J."/>
            <person name="Yang P."/>
            <person name="Peng Q."/>
            <person name="Zhang J."/>
            <person name="Jiang W."/>
            <person name="Zhang Z."/>
            <person name="Lin K."/>
            <person name="Ro D.K."/>
            <person name="Chen X."/>
            <person name="Xiong X."/>
            <person name="Shang Y."/>
            <person name="Huang S."/>
            <person name="Zeng J."/>
        </authorList>
    </citation>
    <scope>NUCLEOTIDE SEQUENCE [LARGE SCALE GENOMIC DNA]</scope>
    <source>
        <strain evidence="4">cv. BLH2017</strain>
        <tissue evidence="3">Root</tissue>
    </source>
</reference>
<dbReference type="AlphaFoldDB" id="A0A200QG58"/>
<keyword evidence="4" id="KW-1185">Reference proteome</keyword>
<name>A0A200QG58_MACCD</name>
<evidence type="ECO:0000259" key="2">
    <source>
        <dbReference type="Pfam" id="PF14309"/>
    </source>
</evidence>
<dbReference type="Proteomes" id="UP000195402">
    <property type="component" value="Unassembled WGS sequence"/>
</dbReference>
<proteinExistence type="predicted"/>